<dbReference type="GO" id="GO:0006269">
    <property type="term" value="P:DNA replication, synthesis of primer"/>
    <property type="evidence" value="ECO:0007669"/>
    <property type="project" value="UniProtKB-KW"/>
</dbReference>
<feature type="binding site" evidence="11">
    <location>
        <position position="529"/>
    </location>
    <ligand>
        <name>Zn(2+)</name>
        <dbReference type="ChEBI" id="CHEBI:29105"/>
        <label>1</label>
    </ligand>
</feature>
<dbReference type="InterPro" id="IPR011545">
    <property type="entry name" value="DEAD/DEAH_box_helicase_dom"/>
</dbReference>
<feature type="binding site" evidence="11">
    <location>
        <position position="495"/>
    </location>
    <ligand>
        <name>Zn(2+)</name>
        <dbReference type="ChEBI" id="CHEBI:29105"/>
        <label>2</label>
    </ligand>
</feature>
<evidence type="ECO:0000256" key="5">
    <source>
        <dbReference type="ARBA" id="ARBA00022801"/>
    </source>
</evidence>
<comment type="function">
    <text evidence="11">Initiates the restart of stalled replication forks, which reloads the replicative helicase on sites other than the origin of replication. Recognizes and binds to abandoned replication forks and remodels them to uncover a helicase loading site. Promotes assembly of the primosome at these replication forks.</text>
</comment>
<evidence type="ECO:0000313" key="14">
    <source>
        <dbReference type="EMBL" id="SDL17315.1"/>
    </source>
</evidence>
<dbReference type="PROSITE" id="PS51194">
    <property type="entry name" value="HELICASE_CTER"/>
    <property type="match status" value="1"/>
</dbReference>
<dbReference type="GO" id="GO:0003677">
    <property type="term" value="F:DNA binding"/>
    <property type="evidence" value="ECO:0007669"/>
    <property type="project" value="UniProtKB-UniRule"/>
</dbReference>
<keyword evidence="4 11" id="KW-0547">Nucleotide-binding</keyword>
<feature type="domain" description="Helicase C-terminal" evidence="13">
    <location>
        <begin position="518"/>
        <end position="693"/>
    </location>
</feature>
<feature type="binding site" evidence="11">
    <location>
        <position position="516"/>
    </location>
    <ligand>
        <name>Zn(2+)</name>
        <dbReference type="ChEBI" id="CHEBI:29105"/>
        <label>2</label>
    </ligand>
</feature>
<name>A0A1G9HWW1_9BACT</name>
<dbReference type="Pfam" id="PF18319">
    <property type="entry name" value="Zn_ribbon_PriA"/>
    <property type="match status" value="1"/>
</dbReference>
<keyword evidence="5 11" id="KW-0378">Hydrolase</keyword>
<dbReference type="Gene3D" id="3.40.50.300">
    <property type="entry name" value="P-loop containing nucleotide triphosphate hydrolases"/>
    <property type="match status" value="2"/>
</dbReference>
<dbReference type="InterPro" id="IPR005259">
    <property type="entry name" value="PriA"/>
</dbReference>
<dbReference type="RefSeq" id="WP_092161293.1">
    <property type="nucleotide sequence ID" value="NZ_FNGA01000003.1"/>
</dbReference>
<accession>A0A1G9HWW1</accession>
<comment type="subunit">
    <text evidence="11">Component of the replication restart primosome.</text>
</comment>
<comment type="similarity">
    <text evidence="11">Belongs to the helicase family. PriA subfamily.</text>
</comment>
<evidence type="ECO:0000256" key="3">
    <source>
        <dbReference type="ARBA" id="ARBA00022723"/>
    </source>
</evidence>
<dbReference type="InterPro" id="IPR041222">
    <property type="entry name" value="PriA_3primeBD"/>
</dbReference>
<evidence type="ECO:0000256" key="10">
    <source>
        <dbReference type="ARBA" id="ARBA00023235"/>
    </source>
</evidence>
<feature type="binding site" evidence="11">
    <location>
        <position position="486"/>
    </location>
    <ligand>
        <name>Zn(2+)</name>
        <dbReference type="ChEBI" id="CHEBI:29105"/>
        <label>1</label>
    </ligand>
</feature>
<organism evidence="14 15">
    <name type="scientific">Maridesulfovibrio ferrireducens</name>
    <dbReference type="NCBI Taxonomy" id="246191"/>
    <lineage>
        <taxon>Bacteria</taxon>
        <taxon>Pseudomonadati</taxon>
        <taxon>Thermodesulfobacteriota</taxon>
        <taxon>Desulfovibrionia</taxon>
        <taxon>Desulfovibrionales</taxon>
        <taxon>Desulfovibrionaceae</taxon>
        <taxon>Maridesulfovibrio</taxon>
    </lineage>
</organism>
<dbReference type="InterPro" id="IPR040498">
    <property type="entry name" value="PriA_CRR"/>
</dbReference>
<evidence type="ECO:0000256" key="7">
    <source>
        <dbReference type="ARBA" id="ARBA00022833"/>
    </source>
</evidence>
<dbReference type="GO" id="GO:0005524">
    <property type="term" value="F:ATP binding"/>
    <property type="evidence" value="ECO:0007669"/>
    <property type="project" value="UniProtKB-UniRule"/>
</dbReference>
<dbReference type="OrthoDB" id="9759544at2"/>
<keyword evidence="15" id="KW-1185">Reference proteome</keyword>
<evidence type="ECO:0000259" key="12">
    <source>
        <dbReference type="PROSITE" id="PS51192"/>
    </source>
</evidence>
<evidence type="ECO:0000256" key="2">
    <source>
        <dbReference type="ARBA" id="ARBA00022705"/>
    </source>
</evidence>
<dbReference type="PANTHER" id="PTHR30580:SF0">
    <property type="entry name" value="PRIMOSOMAL PROTEIN N"/>
    <property type="match status" value="1"/>
</dbReference>
<reference evidence="15" key="1">
    <citation type="submission" date="2016-10" db="EMBL/GenBank/DDBJ databases">
        <authorList>
            <person name="Varghese N."/>
            <person name="Submissions S."/>
        </authorList>
    </citation>
    <scope>NUCLEOTIDE SEQUENCE [LARGE SCALE GENOMIC DNA]</scope>
    <source>
        <strain evidence="15">DSM 16995</strain>
    </source>
</reference>
<feature type="binding site" evidence="11">
    <location>
        <position position="513"/>
    </location>
    <ligand>
        <name>Zn(2+)</name>
        <dbReference type="ChEBI" id="CHEBI:29105"/>
        <label>2</label>
    </ligand>
</feature>
<dbReference type="SMART" id="SM00487">
    <property type="entry name" value="DEXDc"/>
    <property type="match status" value="1"/>
</dbReference>
<dbReference type="Gene3D" id="3.40.1440.60">
    <property type="entry name" value="PriA, 3(prime) DNA-binding domain"/>
    <property type="match status" value="1"/>
</dbReference>
<dbReference type="GO" id="GO:1990077">
    <property type="term" value="C:primosome complex"/>
    <property type="evidence" value="ECO:0007669"/>
    <property type="project" value="UniProtKB-UniRule"/>
</dbReference>
<feature type="binding site" evidence="11">
    <location>
        <position position="489"/>
    </location>
    <ligand>
        <name>Zn(2+)</name>
        <dbReference type="ChEBI" id="CHEBI:29105"/>
        <label>1</label>
    </ligand>
</feature>
<dbReference type="CDD" id="cd18804">
    <property type="entry name" value="SF2_C_priA"/>
    <property type="match status" value="1"/>
</dbReference>
<dbReference type="EC" id="5.6.2.4" evidence="11"/>
<protein>
    <recommendedName>
        <fullName evidence="11">Replication restart protein PriA</fullName>
    </recommendedName>
    <alternativeName>
        <fullName evidence="11">ATP-dependent DNA helicase PriA</fullName>
        <ecNumber evidence="11">5.6.2.4</ecNumber>
    </alternativeName>
    <alternativeName>
        <fullName evidence="11">DNA 3'-5' helicase PriA</fullName>
    </alternativeName>
</protein>
<dbReference type="Pfam" id="PF00271">
    <property type="entry name" value="Helicase_C"/>
    <property type="match status" value="1"/>
</dbReference>
<comment type="cofactor">
    <cofactor evidence="11">
        <name>Zn(2+)</name>
        <dbReference type="ChEBI" id="CHEBI:29105"/>
    </cofactor>
    <text evidence="11">Binds 2 zinc ions per subunit.</text>
</comment>
<keyword evidence="8 11" id="KW-0067">ATP-binding</keyword>
<dbReference type="EMBL" id="FNGA01000003">
    <property type="protein sequence ID" value="SDL17315.1"/>
    <property type="molecule type" value="Genomic_DNA"/>
</dbReference>
<dbReference type="Proteomes" id="UP000199053">
    <property type="component" value="Unassembled WGS sequence"/>
</dbReference>
<dbReference type="STRING" id="246191.SAMN05660337_2346"/>
<evidence type="ECO:0000256" key="4">
    <source>
        <dbReference type="ARBA" id="ARBA00022741"/>
    </source>
</evidence>
<dbReference type="NCBIfam" id="TIGR00595">
    <property type="entry name" value="priA"/>
    <property type="match status" value="1"/>
</dbReference>
<keyword evidence="6 11" id="KW-0347">Helicase</keyword>
<feature type="domain" description="Helicase ATP-binding" evidence="12">
    <location>
        <begin position="258"/>
        <end position="426"/>
    </location>
</feature>
<keyword evidence="7 11" id="KW-0862">Zinc</keyword>
<dbReference type="InterPro" id="IPR027417">
    <property type="entry name" value="P-loop_NTPase"/>
</dbReference>
<evidence type="ECO:0000256" key="8">
    <source>
        <dbReference type="ARBA" id="ARBA00022840"/>
    </source>
</evidence>
<dbReference type="AlphaFoldDB" id="A0A1G9HWW1"/>
<feature type="binding site" evidence="11">
    <location>
        <position position="498"/>
    </location>
    <ligand>
        <name>Zn(2+)</name>
        <dbReference type="ChEBI" id="CHEBI:29105"/>
        <label>2</label>
    </ligand>
</feature>
<evidence type="ECO:0000256" key="9">
    <source>
        <dbReference type="ARBA" id="ARBA00023125"/>
    </source>
</evidence>
<dbReference type="SUPFAM" id="SSF52540">
    <property type="entry name" value="P-loop containing nucleoside triphosphate hydrolases"/>
    <property type="match status" value="2"/>
</dbReference>
<evidence type="ECO:0000256" key="6">
    <source>
        <dbReference type="ARBA" id="ARBA00022806"/>
    </source>
</evidence>
<comment type="catalytic activity">
    <reaction evidence="11">
        <text>ATP + H2O = ADP + phosphate + H(+)</text>
        <dbReference type="Rhea" id="RHEA:13065"/>
        <dbReference type="ChEBI" id="CHEBI:15377"/>
        <dbReference type="ChEBI" id="CHEBI:15378"/>
        <dbReference type="ChEBI" id="CHEBI:30616"/>
        <dbReference type="ChEBI" id="CHEBI:43474"/>
        <dbReference type="ChEBI" id="CHEBI:456216"/>
        <dbReference type="EC" id="5.6.2.4"/>
    </reaction>
</comment>
<keyword evidence="3 11" id="KW-0479">Metal-binding</keyword>
<dbReference type="PANTHER" id="PTHR30580">
    <property type="entry name" value="PRIMOSOMAL PROTEIN N"/>
    <property type="match status" value="1"/>
</dbReference>
<evidence type="ECO:0000313" key="15">
    <source>
        <dbReference type="Proteomes" id="UP000199053"/>
    </source>
</evidence>
<keyword evidence="10 11" id="KW-0413">Isomerase</keyword>
<dbReference type="InterPro" id="IPR001650">
    <property type="entry name" value="Helicase_C-like"/>
</dbReference>
<dbReference type="GO" id="GO:0043138">
    <property type="term" value="F:3'-5' DNA helicase activity"/>
    <property type="evidence" value="ECO:0007669"/>
    <property type="project" value="UniProtKB-EC"/>
</dbReference>
<dbReference type="SMART" id="SM00490">
    <property type="entry name" value="HELICc"/>
    <property type="match status" value="1"/>
</dbReference>
<dbReference type="GO" id="GO:0006302">
    <property type="term" value="P:double-strand break repair"/>
    <property type="evidence" value="ECO:0007669"/>
    <property type="project" value="InterPro"/>
</dbReference>
<comment type="catalytic activity">
    <reaction evidence="11">
        <text>Couples ATP hydrolysis with the unwinding of duplex DNA by translocating in the 3'-5' direction.</text>
        <dbReference type="EC" id="5.6.2.4"/>
    </reaction>
</comment>
<evidence type="ECO:0000256" key="11">
    <source>
        <dbReference type="HAMAP-Rule" id="MF_00983"/>
    </source>
</evidence>
<dbReference type="PROSITE" id="PS51192">
    <property type="entry name" value="HELICASE_ATP_BIND_1"/>
    <property type="match status" value="1"/>
</dbReference>
<dbReference type="Pfam" id="PF00270">
    <property type="entry name" value="DEAD"/>
    <property type="match status" value="1"/>
</dbReference>
<evidence type="ECO:0000256" key="1">
    <source>
        <dbReference type="ARBA" id="ARBA00022515"/>
    </source>
</evidence>
<dbReference type="InterPro" id="IPR014001">
    <property type="entry name" value="Helicase_ATP-bd"/>
</dbReference>
<gene>
    <name evidence="11" type="primary">priA</name>
    <name evidence="14" type="ORF">SAMN05660337_2346</name>
</gene>
<keyword evidence="1 11" id="KW-0639">Primosome</keyword>
<dbReference type="InterPro" id="IPR042115">
    <property type="entry name" value="PriA_3primeBD_sf"/>
</dbReference>
<keyword evidence="2 11" id="KW-0235">DNA replication</keyword>
<dbReference type="HAMAP" id="MF_00983">
    <property type="entry name" value="PriA"/>
    <property type="match status" value="1"/>
</dbReference>
<dbReference type="Pfam" id="PF18074">
    <property type="entry name" value="PriA_C"/>
    <property type="match status" value="1"/>
</dbReference>
<keyword evidence="9 11" id="KW-0238">DNA-binding</keyword>
<feature type="binding site" evidence="11">
    <location>
        <position position="526"/>
    </location>
    <ligand>
        <name>Zn(2+)</name>
        <dbReference type="ChEBI" id="CHEBI:29105"/>
        <label>1</label>
    </ligand>
</feature>
<dbReference type="GO" id="GO:0008270">
    <property type="term" value="F:zinc ion binding"/>
    <property type="evidence" value="ECO:0007669"/>
    <property type="project" value="UniProtKB-UniRule"/>
</dbReference>
<proteinExistence type="inferred from homology"/>
<dbReference type="Pfam" id="PF17764">
    <property type="entry name" value="PriA_3primeBD"/>
    <property type="match status" value="1"/>
</dbReference>
<dbReference type="GO" id="GO:0006310">
    <property type="term" value="P:DNA recombination"/>
    <property type="evidence" value="ECO:0007669"/>
    <property type="project" value="InterPro"/>
</dbReference>
<evidence type="ECO:0000259" key="13">
    <source>
        <dbReference type="PROSITE" id="PS51194"/>
    </source>
</evidence>
<sequence length="780" mass="88297">MSILWQACLASPPYSIYTYSAPADLPELHEGQRVLVPLGKSIRVAFLIEIQPIPPENIELKSIIWPLEKKPLLNLTHFLLYRNIASRQLQPLGKVLENVVPKRFRSAKLSFKIADRDFPTRLKGVDLASMPFESRMKLVHIYNDGRMKVCLPSSLEKEEYVSLTTDPPWPVRPNAARQLQVLEYIYENGPREKGFLKIVMGDWTTGVINKLQSDLLLKVGPPPEEERNPAEKCTVTSADWAFIPTEQQKSAIEEIESALDSDKLEVKLLHGITGSGKTLVYMTAARKCLEQGRSAVVLVPEIALAYSLWNSICPLFPDVEKYLYHGYQTPVRKEAIFRAVSGSQNPVLIIGTRSSLFLPVQNPGLFIVDEEHDESYKQEERLPYQAKEVAYFLAQKTKSLLILGSATPDLKTFYAARQGAFKMISMESRVGKSVLPEVRVVDTSAIKNPEQPFALETETRLKEVVERGEQAVIMLNRRGFSPLIYCTDCEEPIKCPHCNVSMTYHKGREKLICHYCGNVHRFPLPCPMCGGSHLLPLGGGTERLEEQVAKALPPETKILRMDRDSTRRKERLEEILKSFARGDAQVLVGTQMLSKGHNFPGVTLVVVSEGDLGLNLPDYRSAERTFQLLVQVSGRAGRGDKPGEVIIQTRNPENPIWSSVTSADYNTFFEREIEKRRKFRYPPFTKLALIRISHPLNWDGEDLCPPFFNQTREAATKIGLMAMGPVPAPLSQLKGRRRFNCLIKSEDWVKTRDLYAEMMRKNPDKKNIRITLDLDPVNML</sequence>
<dbReference type="InterPro" id="IPR041236">
    <property type="entry name" value="PriA_C"/>
</dbReference>
<dbReference type="GO" id="GO:0006270">
    <property type="term" value="P:DNA replication initiation"/>
    <property type="evidence" value="ECO:0007669"/>
    <property type="project" value="TreeGrafter"/>
</dbReference>
<dbReference type="GO" id="GO:0016887">
    <property type="term" value="F:ATP hydrolysis activity"/>
    <property type="evidence" value="ECO:0007669"/>
    <property type="project" value="RHEA"/>
</dbReference>